<dbReference type="OrthoDB" id="9795226at2"/>
<evidence type="ECO:0000256" key="2">
    <source>
        <dbReference type="HAMAP-Rule" id="MF_00791"/>
    </source>
</evidence>
<dbReference type="InterPro" id="IPR036767">
    <property type="entry name" value="ApaG_sf"/>
</dbReference>
<dbReference type="InterPro" id="IPR023065">
    <property type="entry name" value="Uncharacterised_ApaG"/>
</dbReference>
<name>A0A0B7IWU7_9PROT</name>
<evidence type="ECO:0000259" key="3">
    <source>
        <dbReference type="PROSITE" id="PS51087"/>
    </source>
</evidence>
<dbReference type="PANTHER" id="PTHR14289">
    <property type="entry name" value="F-BOX ONLY PROTEIN 3"/>
    <property type="match status" value="1"/>
</dbReference>
<dbReference type="PROSITE" id="PS51087">
    <property type="entry name" value="APAG"/>
    <property type="match status" value="1"/>
</dbReference>
<dbReference type="HOGENOM" id="CLU_128074_0_0_4"/>
<evidence type="ECO:0000313" key="4">
    <source>
        <dbReference type="EMBL" id="CEN56782.1"/>
    </source>
</evidence>
<dbReference type="Proteomes" id="UP000056322">
    <property type="component" value="Chromosome 1"/>
</dbReference>
<dbReference type="AlphaFoldDB" id="A0A0B7IWU7"/>
<organism evidence="4 5">
    <name type="scientific">Candidatus Methylopumilus turicensis</name>
    <dbReference type="NCBI Taxonomy" id="1581680"/>
    <lineage>
        <taxon>Bacteria</taxon>
        <taxon>Pseudomonadati</taxon>
        <taxon>Pseudomonadota</taxon>
        <taxon>Betaproteobacteria</taxon>
        <taxon>Nitrosomonadales</taxon>
        <taxon>Methylophilaceae</taxon>
        <taxon>Candidatus Methylopumilus</taxon>
    </lineage>
</organism>
<dbReference type="Pfam" id="PF04379">
    <property type="entry name" value="DUF525"/>
    <property type="match status" value="1"/>
</dbReference>
<evidence type="ECO:0000256" key="1">
    <source>
        <dbReference type="ARBA" id="ARBA00017693"/>
    </source>
</evidence>
<keyword evidence="5" id="KW-1185">Reference proteome</keyword>
<dbReference type="STRING" id="1581680.BN1209_1745"/>
<dbReference type="NCBIfam" id="NF003967">
    <property type="entry name" value="PRK05461.1"/>
    <property type="match status" value="1"/>
</dbReference>
<proteinExistence type="inferred from homology"/>
<dbReference type="EMBL" id="LN794158">
    <property type="protein sequence ID" value="CEN56782.1"/>
    <property type="molecule type" value="Genomic_DNA"/>
</dbReference>
<dbReference type="GO" id="GO:0070987">
    <property type="term" value="P:error-free translesion synthesis"/>
    <property type="evidence" value="ECO:0007669"/>
    <property type="project" value="TreeGrafter"/>
</dbReference>
<dbReference type="PANTHER" id="PTHR14289:SF16">
    <property type="entry name" value="POLYMERASE DELTA-INTERACTING PROTEIN 2"/>
    <property type="match status" value="1"/>
</dbReference>
<dbReference type="RefSeq" id="WP_045751814.1">
    <property type="nucleotide sequence ID" value="NZ_LN794158.1"/>
</dbReference>
<evidence type="ECO:0000313" key="5">
    <source>
        <dbReference type="Proteomes" id="UP000056322"/>
    </source>
</evidence>
<dbReference type="InterPro" id="IPR007474">
    <property type="entry name" value="ApaG_domain"/>
</dbReference>
<dbReference type="Gene3D" id="2.60.40.1470">
    <property type="entry name" value="ApaG domain"/>
    <property type="match status" value="1"/>
</dbReference>
<sequence length="127" mass="14045">MTSDKHYECSVTVRTEFLPDQSDLQAGRYAFSYHITITNTGTLAAQLISRHWVITDAEQKVQEVRGFGVVGEQPLLQPSATFEYASGTVLTTTVGTMHGTYQFTAVDGTQFDVPIPSFTLSMPRVLH</sequence>
<dbReference type="HAMAP" id="MF_00791">
    <property type="entry name" value="ApaG"/>
    <property type="match status" value="1"/>
</dbReference>
<dbReference type="SUPFAM" id="SSF110069">
    <property type="entry name" value="ApaG-like"/>
    <property type="match status" value="1"/>
</dbReference>
<reference evidence="5" key="1">
    <citation type="submission" date="2014-12" db="EMBL/GenBank/DDBJ databases">
        <authorList>
            <person name="Salcher M.M."/>
        </authorList>
    </citation>
    <scope>NUCLEOTIDE SEQUENCE [LARGE SCALE GENOMIC DNA]</scope>
    <source>
        <strain evidence="5">MMS-10A-171</strain>
    </source>
</reference>
<dbReference type="KEGG" id="mbac:BN1209_1745"/>
<protein>
    <recommendedName>
        <fullName evidence="1 2">Protein ApaG</fullName>
    </recommendedName>
</protein>
<gene>
    <name evidence="2 4" type="primary">apaG</name>
    <name evidence="4" type="ORF">BN1209_1745</name>
</gene>
<feature type="domain" description="ApaG" evidence="3">
    <location>
        <begin position="3"/>
        <end position="127"/>
    </location>
</feature>
<accession>A0A0B7IWU7</accession>